<feature type="compositionally biased region" description="Basic and acidic residues" evidence="1">
    <location>
        <begin position="486"/>
        <end position="496"/>
    </location>
</feature>
<dbReference type="EMBL" id="LT552933">
    <property type="protein sequence ID" value="SAL99592.1"/>
    <property type="molecule type" value="Genomic_DNA"/>
</dbReference>
<accession>A0A163JIG4</accession>
<feature type="region of interest" description="Disordered" evidence="1">
    <location>
        <begin position="740"/>
        <end position="809"/>
    </location>
</feature>
<feature type="compositionally biased region" description="Low complexity" evidence="1">
    <location>
        <begin position="774"/>
        <end position="789"/>
    </location>
</feature>
<dbReference type="Proteomes" id="UP000078561">
    <property type="component" value="Unassembled WGS sequence"/>
</dbReference>
<dbReference type="InterPro" id="IPR038279">
    <property type="entry name" value="Ndc10_dom2_sf"/>
</dbReference>
<feature type="region of interest" description="Disordered" evidence="1">
    <location>
        <begin position="481"/>
        <end position="501"/>
    </location>
</feature>
<dbReference type="AlphaFoldDB" id="A0A163JIG4"/>
<protein>
    <recommendedName>
        <fullName evidence="2">BTB domain-containing protein</fullName>
    </recommendedName>
</protein>
<dbReference type="InterPro" id="IPR000210">
    <property type="entry name" value="BTB/POZ_dom"/>
</dbReference>
<feature type="compositionally biased region" description="Low complexity" evidence="1">
    <location>
        <begin position="563"/>
        <end position="576"/>
    </location>
</feature>
<dbReference type="OrthoDB" id="6359943at2759"/>
<evidence type="ECO:0000256" key="1">
    <source>
        <dbReference type="SAM" id="MobiDB-lite"/>
    </source>
</evidence>
<feature type="region of interest" description="Disordered" evidence="1">
    <location>
        <begin position="534"/>
        <end position="580"/>
    </location>
</feature>
<dbReference type="Pfam" id="PF00651">
    <property type="entry name" value="BTB"/>
    <property type="match status" value="1"/>
</dbReference>
<feature type="region of interest" description="Disordered" evidence="1">
    <location>
        <begin position="1"/>
        <end position="41"/>
    </location>
</feature>
<evidence type="ECO:0000259" key="2">
    <source>
        <dbReference type="PROSITE" id="PS50097"/>
    </source>
</evidence>
<dbReference type="Gene3D" id="3.30.710.10">
    <property type="entry name" value="Potassium Channel Kv1.1, Chain A"/>
    <property type="match status" value="1"/>
</dbReference>
<dbReference type="Pfam" id="PF16787">
    <property type="entry name" value="NDC10_II"/>
    <property type="match status" value="1"/>
</dbReference>
<sequence length="948" mass="107024">MAQSQATIQRQHGNDEQHMGASSSSGSNDNSNTNNTWDLQQRDNLKVTDHPRTHPMTTNPRQFTLPALQTHYNNNNSSSSNSNSRNSCLDSSPSELQQPFVSPSYAWQQHSMNLGQHIYQRGLLEGIGSDIVVKIPAWQGEYHLHRLILDQNPYFQTLFQGGFRESSSSEITLHFENHPYITGDSFKFVLERLYGSVCDPDINIDNVQRLLATCSFFQLDSMCELCVEFVLQSLSEHTVIDYLLFADGHLVFGSDRICDAIFTFLCREAYAMDIERLVGIPAAWLKKLLNSDSLWVPRFIYAIIQQRYALWCQQSSSPINRHHSTDDYSSDEDDTTSTELEFERLSNNSYPSDLIYNDTTPISTPSSSSNTNDPQSTTAKSKSKASKKKSHFSTIASDHGLEDKDLCSILAAADDIISHSIHYMHMTFEQLEAIRQDINPFNQELLVPDSIIKDALWNQIQLRSKVGMAVEEDKVLGLTTTTAESTTHDKPDDHRTTWATEDSYAIPTNDITAYAGESTLPCTNISAIRNPHHRTHQALSLPRSSPIQQQQQQQQSPHRHSKSSSPVSDSPGSPSSNLTQYAQYPPFRFSVEFKDVATLRRNVRVYSKTVFYAGSNWNMYIQKTRSQRKGILQLGVYLHRQSIHSDNDQQHKEELHNKSQNHHHHHHHEDPNNTDPRSFSFYSDKRLVTKTWFKIFCPSRSPKHTLTLFQSSPDDFSVLQSWGWRSTVLCADEVGHTHFTSQQFPGTTGSSLSPQPNQGLSAPSTPPNAAMGNLSLTSTSPSSSQSPSPETIHPNASARTQTSLQSEKSASRTTLRFSVVMGHLAHAALDPPTSLCKKLFLAIDKWHDRLAAKELSSDNNDPIQPTVAANAFVQVIMILRMAFIQDSVLMVELHPCYPIWQYSIFSDTAYLSLKRDLLQIKAQEHDPAHTLLQQCVPMHFMFQTPTRL</sequence>
<feature type="compositionally biased region" description="Basic and acidic residues" evidence="1">
    <location>
        <begin position="645"/>
        <end position="657"/>
    </location>
</feature>
<keyword evidence="4" id="KW-1185">Reference proteome</keyword>
<name>A0A163JIG4_ABSGL</name>
<feature type="compositionally biased region" description="Low complexity" evidence="1">
    <location>
        <begin position="73"/>
        <end position="94"/>
    </location>
</feature>
<dbReference type="SMART" id="SM00225">
    <property type="entry name" value="BTB"/>
    <property type="match status" value="1"/>
</dbReference>
<feature type="compositionally biased region" description="Polar residues" evidence="1">
    <location>
        <begin position="740"/>
        <end position="763"/>
    </location>
</feature>
<dbReference type="PANTHER" id="PTHR47369:SF1">
    <property type="entry name" value="BTB_POZ DOMAIN-CONTAINING PROTEIN"/>
    <property type="match status" value="1"/>
</dbReference>
<dbReference type="PROSITE" id="PS50097">
    <property type="entry name" value="BTB"/>
    <property type="match status" value="1"/>
</dbReference>
<dbReference type="InterPro" id="IPR031872">
    <property type="entry name" value="NDC10_II"/>
</dbReference>
<dbReference type="Gene3D" id="1.10.443.20">
    <property type="entry name" value="Centromere DNA-binding protein complex CBF3 subunit, domain 2"/>
    <property type="match status" value="1"/>
</dbReference>
<feature type="compositionally biased region" description="Polar residues" evidence="1">
    <location>
        <begin position="797"/>
        <end position="809"/>
    </location>
</feature>
<dbReference type="InParanoid" id="A0A163JIG4"/>
<feature type="domain" description="BTB" evidence="2">
    <location>
        <begin position="129"/>
        <end position="194"/>
    </location>
</feature>
<feature type="compositionally biased region" description="Basic residues" evidence="1">
    <location>
        <begin position="381"/>
        <end position="391"/>
    </location>
</feature>
<proteinExistence type="predicted"/>
<feature type="compositionally biased region" description="Polar residues" evidence="1">
    <location>
        <begin position="1"/>
        <end position="11"/>
    </location>
</feature>
<dbReference type="STRING" id="4829.A0A163JIG4"/>
<feature type="region of interest" description="Disordered" evidence="1">
    <location>
        <begin position="361"/>
        <end position="393"/>
    </location>
</feature>
<dbReference type="GO" id="GO:0003677">
    <property type="term" value="F:DNA binding"/>
    <property type="evidence" value="ECO:0007669"/>
    <property type="project" value="InterPro"/>
</dbReference>
<organism evidence="3">
    <name type="scientific">Absidia glauca</name>
    <name type="common">Pin mould</name>
    <dbReference type="NCBI Taxonomy" id="4829"/>
    <lineage>
        <taxon>Eukaryota</taxon>
        <taxon>Fungi</taxon>
        <taxon>Fungi incertae sedis</taxon>
        <taxon>Mucoromycota</taxon>
        <taxon>Mucoromycotina</taxon>
        <taxon>Mucoromycetes</taxon>
        <taxon>Mucorales</taxon>
        <taxon>Cunninghamellaceae</taxon>
        <taxon>Absidia</taxon>
    </lineage>
</organism>
<feature type="compositionally biased region" description="Low complexity" evidence="1">
    <location>
        <begin position="22"/>
        <end position="35"/>
    </location>
</feature>
<gene>
    <name evidence="3" type="primary">ABSGL_05237.1 scaffold 6884</name>
</gene>
<evidence type="ECO:0000313" key="3">
    <source>
        <dbReference type="EMBL" id="SAL99592.1"/>
    </source>
</evidence>
<feature type="region of interest" description="Disordered" evidence="1">
    <location>
        <begin position="318"/>
        <end position="339"/>
    </location>
</feature>
<feature type="region of interest" description="Disordered" evidence="1">
    <location>
        <begin position="70"/>
        <end position="96"/>
    </location>
</feature>
<feature type="compositionally biased region" description="Low complexity" evidence="1">
    <location>
        <begin position="361"/>
        <end position="380"/>
    </location>
</feature>
<feature type="compositionally biased region" description="Low complexity" evidence="1">
    <location>
        <begin position="540"/>
        <end position="556"/>
    </location>
</feature>
<evidence type="ECO:0000313" key="4">
    <source>
        <dbReference type="Proteomes" id="UP000078561"/>
    </source>
</evidence>
<feature type="region of interest" description="Disordered" evidence="1">
    <location>
        <begin position="645"/>
        <end position="678"/>
    </location>
</feature>
<dbReference type="PANTHER" id="PTHR47369">
    <property type="entry name" value="BTB/POZ DOMAIN-CONTAINING PROTEIN"/>
    <property type="match status" value="1"/>
</dbReference>
<dbReference type="InterPro" id="IPR011333">
    <property type="entry name" value="SKP1/BTB/POZ_sf"/>
</dbReference>
<dbReference type="SUPFAM" id="SSF54695">
    <property type="entry name" value="POZ domain"/>
    <property type="match status" value="1"/>
</dbReference>
<reference evidence="3" key="1">
    <citation type="submission" date="2016-04" db="EMBL/GenBank/DDBJ databases">
        <authorList>
            <person name="Evans L.H."/>
            <person name="Alamgir A."/>
            <person name="Owens N."/>
            <person name="Weber N.D."/>
            <person name="Virtaneva K."/>
            <person name="Barbian K."/>
            <person name="Babar A."/>
            <person name="Rosenke K."/>
        </authorList>
    </citation>
    <scope>NUCLEOTIDE SEQUENCE [LARGE SCALE GENOMIC DNA]</scope>
    <source>
        <strain evidence="3">CBS 101.48</strain>
    </source>
</reference>